<keyword evidence="2" id="KW-0238">DNA-binding</keyword>
<organism evidence="5 6">
    <name type="scientific">Paenibacillus popilliae</name>
    <name type="common">Bacillus popilliae</name>
    <dbReference type="NCBI Taxonomy" id="78057"/>
    <lineage>
        <taxon>Bacteria</taxon>
        <taxon>Bacillati</taxon>
        <taxon>Bacillota</taxon>
        <taxon>Bacilli</taxon>
        <taxon>Bacillales</taxon>
        <taxon>Paenibacillaceae</taxon>
        <taxon>Paenibacillus</taxon>
    </lineage>
</organism>
<dbReference type="PROSITE" id="PS51118">
    <property type="entry name" value="HTH_HXLR"/>
    <property type="match status" value="1"/>
</dbReference>
<dbReference type="PANTHER" id="PTHR33204:SF37">
    <property type="entry name" value="HTH-TYPE TRANSCRIPTIONAL REGULATOR YODB"/>
    <property type="match status" value="1"/>
</dbReference>
<dbReference type="InterPro" id="IPR002577">
    <property type="entry name" value="HTH_HxlR"/>
</dbReference>
<evidence type="ECO:0000256" key="3">
    <source>
        <dbReference type="ARBA" id="ARBA00023163"/>
    </source>
</evidence>
<dbReference type="Gene3D" id="1.10.10.10">
    <property type="entry name" value="Winged helix-like DNA-binding domain superfamily/Winged helix DNA-binding domain"/>
    <property type="match status" value="1"/>
</dbReference>
<dbReference type="InterPro" id="IPR036390">
    <property type="entry name" value="WH_DNA-bd_sf"/>
</dbReference>
<comment type="caution">
    <text evidence="5">The sequence shown here is derived from an EMBL/GenBank/DDBJ whole genome shotgun (WGS) entry which is preliminary data.</text>
</comment>
<keyword evidence="1" id="KW-0805">Transcription regulation</keyword>
<gene>
    <name evidence="5" type="ORF">C7Y44_01885</name>
</gene>
<accession>A0ABY3AUP1</accession>
<evidence type="ECO:0000313" key="6">
    <source>
        <dbReference type="Proteomes" id="UP000316208"/>
    </source>
</evidence>
<keyword evidence="3" id="KW-0804">Transcription</keyword>
<sequence length="163" mass="18603">MKRLDTKSHCPINFSLEAFGDHWSLLIIRDILYFGKNTYGEFIESEERISSNILASRLAHLELKGILIKKPHATDKRKEVYILSDKGLDLIPILLDLADWGAQYDPVTDAPQEWISAVKTDRESMIRLIRDTVRNGGSIFSGPNSVVSKCHLKENDCEMEEEK</sequence>
<evidence type="ECO:0000256" key="2">
    <source>
        <dbReference type="ARBA" id="ARBA00023125"/>
    </source>
</evidence>
<reference evidence="5 6" key="1">
    <citation type="submission" date="2018-03" db="EMBL/GenBank/DDBJ databases">
        <title>Aerobic endospore-forming bacteria genome sequencing and assembly.</title>
        <authorList>
            <person name="Cavalcante D.A."/>
            <person name="Driks A."/>
            <person name="Putonti C."/>
            <person name="De-Souza M.T."/>
        </authorList>
    </citation>
    <scope>NUCLEOTIDE SEQUENCE [LARGE SCALE GENOMIC DNA]</scope>
    <source>
        <strain evidence="5 6">SDF0028</strain>
    </source>
</reference>
<dbReference type="Pfam" id="PF01638">
    <property type="entry name" value="HxlR"/>
    <property type="match status" value="1"/>
</dbReference>
<dbReference type="InterPro" id="IPR036388">
    <property type="entry name" value="WH-like_DNA-bd_sf"/>
</dbReference>
<name>A0ABY3AUP1_PAEPP</name>
<dbReference type="PANTHER" id="PTHR33204">
    <property type="entry name" value="TRANSCRIPTIONAL REGULATOR, MARR FAMILY"/>
    <property type="match status" value="1"/>
</dbReference>
<evidence type="ECO:0000313" key="5">
    <source>
        <dbReference type="EMBL" id="TQR46451.1"/>
    </source>
</evidence>
<dbReference type="SUPFAM" id="SSF46785">
    <property type="entry name" value="Winged helix' DNA-binding domain"/>
    <property type="match status" value="1"/>
</dbReference>
<dbReference type="Proteomes" id="UP000316208">
    <property type="component" value="Unassembled WGS sequence"/>
</dbReference>
<protein>
    <submittedName>
        <fullName evidence="5">Transcriptional regulator</fullName>
    </submittedName>
</protein>
<feature type="domain" description="HTH hxlR-type" evidence="4">
    <location>
        <begin position="10"/>
        <end position="109"/>
    </location>
</feature>
<evidence type="ECO:0000259" key="4">
    <source>
        <dbReference type="PROSITE" id="PS51118"/>
    </source>
</evidence>
<proteinExistence type="predicted"/>
<dbReference type="RefSeq" id="WP_142542504.1">
    <property type="nucleotide sequence ID" value="NZ_SADY01000001.1"/>
</dbReference>
<dbReference type="EMBL" id="SADY01000001">
    <property type="protein sequence ID" value="TQR46451.1"/>
    <property type="molecule type" value="Genomic_DNA"/>
</dbReference>
<evidence type="ECO:0000256" key="1">
    <source>
        <dbReference type="ARBA" id="ARBA00023015"/>
    </source>
</evidence>
<keyword evidence="6" id="KW-1185">Reference proteome</keyword>